<dbReference type="SMART" id="SM00949">
    <property type="entry name" value="PAZ"/>
    <property type="match status" value="1"/>
</dbReference>
<proteinExistence type="inferred from homology"/>
<dbReference type="OrthoDB" id="10252740at2759"/>
<feature type="domain" description="PAZ" evidence="2">
    <location>
        <begin position="219"/>
        <end position="333"/>
    </location>
</feature>
<dbReference type="Pfam" id="PF08699">
    <property type="entry name" value="ArgoL1"/>
    <property type="match status" value="1"/>
</dbReference>
<dbReference type="InterPro" id="IPR036397">
    <property type="entry name" value="RNaseH_sf"/>
</dbReference>
<dbReference type="InterPro" id="IPR036085">
    <property type="entry name" value="PAZ_dom_sf"/>
</dbReference>
<evidence type="ECO:0000313" key="4">
    <source>
        <dbReference type="EMBL" id="RKP05373.1"/>
    </source>
</evidence>
<dbReference type="GO" id="GO:0003723">
    <property type="term" value="F:RNA binding"/>
    <property type="evidence" value="ECO:0007669"/>
    <property type="project" value="InterPro"/>
</dbReference>
<evidence type="ECO:0000259" key="2">
    <source>
        <dbReference type="PROSITE" id="PS50821"/>
    </source>
</evidence>
<dbReference type="Gene3D" id="2.170.260.10">
    <property type="entry name" value="paz domain"/>
    <property type="match status" value="1"/>
</dbReference>
<dbReference type="InterPro" id="IPR032472">
    <property type="entry name" value="ArgoL2"/>
</dbReference>
<organism evidence="4 5">
    <name type="scientific">Thamnocephalis sphaerospora</name>
    <dbReference type="NCBI Taxonomy" id="78915"/>
    <lineage>
        <taxon>Eukaryota</taxon>
        <taxon>Fungi</taxon>
        <taxon>Fungi incertae sedis</taxon>
        <taxon>Zoopagomycota</taxon>
        <taxon>Zoopagomycotina</taxon>
        <taxon>Zoopagomycetes</taxon>
        <taxon>Zoopagales</taxon>
        <taxon>Sigmoideomycetaceae</taxon>
        <taxon>Thamnocephalis</taxon>
    </lineage>
</organism>
<dbReference type="EMBL" id="KZ993151">
    <property type="protein sequence ID" value="RKP05373.1"/>
    <property type="molecule type" value="Genomic_DNA"/>
</dbReference>
<dbReference type="CDD" id="cd02846">
    <property type="entry name" value="PAZ_argonaute_like"/>
    <property type="match status" value="1"/>
</dbReference>
<dbReference type="PROSITE" id="PS50822">
    <property type="entry name" value="PIWI"/>
    <property type="match status" value="1"/>
</dbReference>
<dbReference type="Pfam" id="PF16488">
    <property type="entry name" value="ArgoL2"/>
    <property type="match status" value="1"/>
</dbReference>
<evidence type="ECO:0000259" key="3">
    <source>
        <dbReference type="PROSITE" id="PS50822"/>
    </source>
</evidence>
<name>A0A4P9XI73_9FUNG</name>
<dbReference type="InterPro" id="IPR003165">
    <property type="entry name" value="Piwi"/>
</dbReference>
<dbReference type="InterPro" id="IPR003100">
    <property type="entry name" value="PAZ_dom"/>
</dbReference>
<dbReference type="Pfam" id="PF02171">
    <property type="entry name" value="Piwi"/>
    <property type="match status" value="1"/>
</dbReference>
<dbReference type="PANTHER" id="PTHR22891">
    <property type="entry name" value="EUKARYOTIC TRANSLATION INITIATION FACTOR 2C"/>
    <property type="match status" value="1"/>
</dbReference>
<dbReference type="SUPFAM" id="SSF101690">
    <property type="entry name" value="PAZ domain"/>
    <property type="match status" value="1"/>
</dbReference>
<dbReference type="Pfam" id="PF16487">
    <property type="entry name" value="ArgoMid"/>
    <property type="match status" value="1"/>
</dbReference>
<protein>
    <submittedName>
        <fullName evidence="4">Piwi domain-containing protein</fullName>
    </submittedName>
</protein>
<dbReference type="AlphaFoldDB" id="A0A4P9XI73"/>
<feature type="domain" description="Piwi" evidence="3">
    <location>
        <begin position="507"/>
        <end position="707"/>
    </location>
</feature>
<gene>
    <name evidence="4" type="ORF">THASP1DRAFT_32783</name>
</gene>
<evidence type="ECO:0000256" key="1">
    <source>
        <dbReference type="RuleBase" id="RU361178"/>
    </source>
</evidence>
<dbReference type="Pfam" id="PF16486">
    <property type="entry name" value="ArgoN"/>
    <property type="match status" value="1"/>
</dbReference>
<dbReference type="Gene3D" id="3.30.420.10">
    <property type="entry name" value="Ribonuclease H-like superfamily/Ribonuclease H"/>
    <property type="match status" value="1"/>
</dbReference>
<evidence type="ECO:0000313" key="5">
    <source>
        <dbReference type="Proteomes" id="UP000271241"/>
    </source>
</evidence>
<dbReference type="PROSITE" id="PS50821">
    <property type="entry name" value="PAZ"/>
    <property type="match status" value="1"/>
</dbReference>
<dbReference type="Pfam" id="PF02170">
    <property type="entry name" value="PAZ"/>
    <property type="match status" value="1"/>
</dbReference>
<dbReference type="SMART" id="SM01163">
    <property type="entry name" value="DUF1785"/>
    <property type="match status" value="1"/>
</dbReference>
<dbReference type="InterPro" id="IPR032474">
    <property type="entry name" value="Argonaute_N"/>
</dbReference>
<comment type="similarity">
    <text evidence="1">Belongs to the argonaute family.</text>
</comment>
<dbReference type="SMART" id="SM00950">
    <property type="entry name" value="Piwi"/>
    <property type="match status" value="1"/>
</dbReference>
<keyword evidence="5" id="KW-1185">Reference proteome</keyword>
<sequence>MAPYAPVSFVKRPGAGRGGRQVRINTNYYAFKTMPQGNIIQYDVTITPDVPPIINRQVMATFEEHNSARMQGKKLIYDGRKIAYAAQKMPFGDSVQADIMLPERDGRPPSKKSPRVFKLVIRKTTEINMHEIKEFLEGRCKTSPTISSGIMALDILLRHNPSRQFVTVGRAFYIDERDSTRLPGGLVARHGLYQSVRPTPGRLMANVDVSATAFYDHGPMVELACRVLDCSNPRDIPRYMQGRMGHGRLDTFVKGIKFVVTHRGALRPSYKAGRLTKTDANSTTFPIGDTRQRQSVAEYFQQRYQMRLQFPNLPCIEVKKDMYFPLEVCEVPPNQRYGRKLTPEQTDGMIRFTTHKPHERLNKIRQGIHLLRQNQDPHLRQFGVNIDTNNTVNVNARVLNTPRLQYNPRSQASIVTPANGAWNMLDKRLHTGASLKSWAVVVLADRLRAPEVERFVSELVNVCNQRGMNISAKNPPIEFGNRQGTLEDKLKIAFMSAKKRFREDTQLILCIVPGKSTQPYAEIKRVGETVIGIPTQCIIGKNVYRPNNQYLSNVCLKMNAKLGGVNVVLTPDQIPFIAQKPTIIIGADVSHPPPGDARRPSIATLVGSLDVNVSRFCSVVRFQDGRAESMNELRDMVVEALKAFYRNSGHKPARILFYRDGISEGEFDRIINTEVKAVKLACQQLEVNYHPTLTYIAVQKRHHTRFFPMGRCYACSES</sequence>
<accession>A0A4P9XI73</accession>
<dbReference type="InterPro" id="IPR012337">
    <property type="entry name" value="RNaseH-like_sf"/>
</dbReference>
<dbReference type="Gene3D" id="3.40.50.2300">
    <property type="match status" value="1"/>
</dbReference>
<reference evidence="5" key="1">
    <citation type="journal article" date="2018" name="Nat. Microbiol.">
        <title>Leveraging single-cell genomics to expand the fungal tree of life.</title>
        <authorList>
            <person name="Ahrendt S.R."/>
            <person name="Quandt C.A."/>
            <person name="Ciobanu D."/>
            <person name="Clum A."/>
            <person name="Salamov A."/>
            <person name="Andreopoulos B."/>
            <person name="Cheng J.F."/>
            <person name="Woyke T."/>
            <person name="Pelin A."/>
            <person name="Henrissat B."/>
            <person name="Reynolds N.K."/>
            <person name="Benny G.L."/>
            <person name="Smith M.E."/>
            <person name="James T.Y."/>
            <person name="Grigoriev I.V."/>
        </authorList>
    </citation>
    <scope>NUCLEOTIDE SEQUENCE [LARGE SCALE GENOMIC DNA]</scope>
    <source>
        <strain evidence="5">RSA 1356</strain>
    </source>
</reference>
<dbReference type="InterPro" id="IPR032473">
    <property type="entry name" value="Argonaute_Mid_dom"/>
</dbReference>
<dbReference type="Proteomes" id="UP000271241">
    <property type="component" value="Unassembled WGS sequence"/>
</dbReference>
<dbReference type="SUPFAM" id="SSF53098">
    <property type="entry name" value="Ribonuclease H-like"/>
    <property type="match status" value="1"/>
</dbReference>
<dbReference type="STRING" id="78915.A0A4P9XI73"/>
<dbReference type="InterPro" id="IPR014811">
    <property type="entry name" value="ArgoL1"/>
</dbReference>